<dbReference type="AlphaFoldDB" id="A0A258HH09"/>
<evidence type="ECO:0000313" key="1">
    <source>
        <dbReference type="EMBL" id="OYX55877.1"/>
    </source>
</evidence>
<gene>
    <name evidence="1" type="ORF">B7Y86_11915</name>
</gene>
<protein>
    <submittedName>
        <fullName evidence="1">Uncharacterized protein</fullName>
    </submittedName>
</protein>
<proteinExistence type="predicted"/>
<sequence length="64" mass="7265">MAERAEQQYPMVFESLEARMAWERERLAEGEADIAAGRVLEGEAALDWLDRWAAGEELEEPDLG</sequence>
<reference evidence="1 2" key="1">
    <citation type="submission" date="2017-03" db="EMBL/GenBank/DDBJ databases">
        <title>Lifting the veil on microbial sulfur biogeochemistry in mining wastewaters.</title>
        <authorList>
            <person name="Kantor R.S."/>
            <person name="Colenbrander Nelson T."/>
            <person name="Marshall S."/>
            <person name="Bennett D."/>
            <person name="Apte S."/>
            <person name="Camacho D."/>
            <person name="Thomas B.C."/>
            <person name="Warren L.A."/>
            <person name="Banfield J.F."/>
        </authorList>
    </citation>
    <scope>NUCLEOTIDE SEQUENCE [LARGE SCALE GENOMIC DNA]</scope>
    <source>
        <strain evidence="1">32-68-21</strain>
    </source>
</reference>
<evidence type="ECO:0000313" key="2">
    <source>
        <dbReference type="Proteomes" id="UP000216147"/>
    </source>
</evidence>
<comment type="caution">
    <text evidence="1">The sequence shown here is derived from an EMBL/GenBank/DDBJ whole genome shotgun (WGS) entry which is preliminary data.</text>
</comment>
<name>A0A258HH09_9CAUL</name>
<organism evidence="1 2">
    <name type="scientific">Brevundimonas subvibrioides</name>
    <dbReference type="NCBI Taxonomy" id="74313"/>
    <lineage>
        <taxon>Bacteria</taxon>
        <taxon>Pseudomonadati</taxon>
        <taxon>Pseudomonadota</taxon>
        <taxon>Alphaproteobacteria</taxon>
        <taxon>Caulobacterales</taxon>
        <taxon>Caulobacteraceae</taxon>
        <taxon>Brevundimonas</taxon>
    </lineage>
</organism>
<dbReference type="Proteomes" id="UP000216147">
    <property type="component" value="Unassembled WGS sequence"/>
</dbReference>
<dbReference type="EMBL" id="NCEQ01000011">
    <property type="protein sequence ID" value="OYX55877.1"/>
    <property type="molecule type" value="Genomic_DNA"/>
</dbReference>
<accession>A0A258HH09</accession>